<dbReference type="FunFam" id="3.40.190.10:FF:000035">
    <property type="entry name" value="Molybdate ABC transporter substrate-binding protein"/>
    <property type="match status" value="1"/>
</dbReference>
<gene>
    <name evidence="6" type="primary">modA</name>
    <name evidence="6" type="ORF">MCCS_02040</name>
</gene>
<dbReference type="Gene3D" id="3.40.190.10">
    <property type="entry name" value="Periplasmic binding protein-like II"/>
    <property type="match status" value="2"/>
</dbReference>
<dbReference type="PROSITE" id="PS51257">
    <property type="entry name" value="PROKAR_LIPOPROTEIN"/>
    <property type="match status" value="1"/>
</dbReference>
<feature type="binding site" evidence="5">
    <location>
        <position position="172"/>
    </location>
    <ligand>
        <name>molybdate</name>
        <dbReference type="ChEBI" id="CHEBI:36264"/>
    </ligand>
</feature>
<dbReference type="Proteomes" id="UP000194154">
    <property type="component" value="Chromosome"/>
</dbReference>
<feature type="binding site" evidence="5">
    <location>
        <position position="39"/>
    </location>
    <ligand>
        <name>molybdate</name>
        <dbReference type="ChEBI" id="CHEBI:36264"/>
    </ligand>
</feature>
<dbReference type="PIRSF" id="PIRSF004846">
    <property type="entry name" value="ModA"/>
    <property type="match status" value="1"/>
</dbReference>
<dbReference type="PANTHER" id="PTHR30632">
    <property type="entry name" value="MOLYBDATE-BINDING PERIPLASMIC PROTEIN"/>
    <property type="match status" value="1"/>
</dbReference>
<dbReference type="OrthoDB" id="9785015at2"/>
<evidence type="ECO:0000256" key="5">
    <source>
        <dbReference type="PIRSR" id="PIRSR004846-1"/>
    </source>
</evidence>
<evidence type="ECO:0000313" key="6">
    <source>
        <dbReference type="EMBL" id="ARQ05875.1"/>
    </source>
</evidence>
<keyword evidence="4" id="KW-0732">Signal</keyword>
<dbReference type="RefSeq" id="WP_086041589.1">
    <property type="nucleotide sequence ID" value="NZ_CBCRZA010000018.1"/>
</dbReference>
<dbReference type="GO" id="GO:0015689">
    <property type="term" value="P:molybdate ion transport"/>
    <property type="evidence" value="ECO:0007669"/>
    <property type="project" value="InterPro"/>
</dbReference>
<dbReference type="NCBIfam" id="TIGR01256">
    <property type="entry name" value="modA"/>
    <property type="match status" value="1"/>
</dbReference>
<keyword evidence="7" id="KW-1185">Reference proteome</keyword>
<keyword evidence="2 5" id="KW-0500">Molybdenum</keyword>
<feature type="binding site" evidence="5">
    <location>
        <position position="67"/>
    </location>
    <ligand>
        <name>molybdate</name>
        <dbReference type="ChEBI" id="CHEBI:36264"/>
    </ligand>
</feature>
<feature type="binding site" evidence="5">
    <location>
        <position position="190"/>
    </location>
    <ligand>
        <name>molybdate</name>
        <dbReference type="ChEBI" id="CHEBI:36264"/>
    </ligand>
</feature>
<feature type="binding site" evidence="5">
    <location>
        <position position="145"/>
    </location>
    <ligand>
        <name>molybdate</name>
        <dbReference type="ChEBI" id="CHEBI:36264"/>
    </ligand>
</feature>
<evidence type="ECO:0000256" key="1">
    <source>
        <dbReference type="ARBA" id="ARBA00009175"/>
    </source>
</evidence>
<keyword evidence="3 5" id="KW-0479">Metal-binding</keyword>
<dbReference type="STRING" id="1855823.MCCS_02040"/>
<reference evidence="6 7" key="1">
    <citation type="journal article" date="2017" name="Int. J. Syst. Evol. Microbiol.">
        <title>Macrococcus canis sp. nov., a skin bacterium associated with infections in dogs.</title>
        <authorList>
            <person name="Gobeli Brawand S."/>
            <person name="Cotting K."/>
            <person name="Gomez-Sanz E."/>
            <person name="Collaud A."/>
            <person name="Thomann A."/>
            <person name="Brodard I."/>
            <person name="Rodriguez-Campos S."/>
            <person name="Strauss C."/>
            <person name="Perreten V."/>
        </authorList>
    </citation>
    <scope>NUCLEOTIDE SEQUENCE [LARGE SCALE GENOMIC DNA]</scope>
    <source>
        <strain evidence="6 7">KM45013</strain>
    </source>
</reference>
<organism evidence="6 7">
    <name type="scientific">Macrococcoides canis</name>
    <dbReference type="NCBI Taxonomy" id="1855823"/>
    <lineage>
        <taxon>Bacteria</taxon>
        <taxon>Bacillati</taxon>
        <taxon>Bacillota</taxon>
        <taxon>Bacilli</taxon>
        <taxon>Bacillales</taxon>
        <taxon>Staphylococcaceae</taxon>
        <taxon>Macrococcoides</taxon>
    </lineage>
</organism>
<dbReference type="GO" id="GO:1901359">
    <property type="term" value="F:tungstate binding"/>
    <property type="evidence" value="ECO:0007669"/>
    <property type="project" value="UniProtKB-ARBA"/>
</dbReference>
<accession>A0A1W7A8A5</accession>
<evidence type="ECO:0000256" key="4">
    <source>
        <dbReference type="ARBA" id="ARBA00022729"/>
    </source>
</evidence>
<dbReference type="GO" id="GO:0030973">
    <property type="term" value="F:molybdate ion binding"/>
    <property type="evidence" value="ECO:0007669"/>
    <property type="project" value="UniProtKB-ARBA"/>
</dbReference>
<dbReference type="GO" id="GO:0046872">
    <property type="term" value="F:metal ion binding"/>
    <property type="evidence" value="ECO:0007669"/>
    <property type="project" value="UniProtKB-KW"/>
</dbReference>
<dbReference type="InterPro" id="IPR005950">
    <property type="entry name" value="ModA"/>
</dbReference>
<name>A0A1W7A8A5_9STAP</name>
<dbReference type="AlphaFoldDB" id="A0A1W7A8A5"/>
<comment type="similarity">
    <text evidence="1">Belongs to the bacterial solute-binding protein ModA family.</text>
</comment>
<dbReference type="EMBL" id="CP021059">
    <property type="protein sequence ID" value="ARQ05875.1"/>
    <property type="molecule type" value="Genomic_DNA"/>
</dbReference>
<dbReference type="Pfam" id="PF13531">
    <property type="entry name" value="SBP_bac_11"/>
    <property type="match status" value="1"/>
</dbReference>
<sequence length="255" mass="28508">MKKLFVILSAVLLLSACNQTDEIKQQKDKKIITVSAASSLKDALNEIEQKYEKEHQTIDLKFNYGASGTLAQQIKSGAPVDLFISAAEDKVDMLVEDNKINKEDKKSLLKNHLVLISSSPINNVQDLASNKIGKIALGNPELVPAGAYGKQMLENAGLYQKLKNKYILTKDVRQVLTYVETGNVEAGIVYTSDLKSSEKIKYSFTIQDTMHDKIIYPAAIIKDTKHKEDAQQFFNYVAHPDTLKIFEKYGFDSIS</sequence>
<evidence type="ECO:0000313" key="7">
    <source>
        <dbReference type="Proteomes" id="UP000194154"/>
    </source>
</evidence>
<protein>
    <submittedName>
        <fullName evidence="6">Molybdate-binding periplasmic protein</fullName>
    </submittedName>
</protein>
<dbReference type="KEGG" id="mcak:MCCS_02040"/>
<proteinExistence type="inferred from homology"/>
<dbReference type="PANTHER" id="PTHR30632:SF0">
    <property type="entry name" value="SULFATE-BINDING PROTEIN"/>
    <property type="match status" value="1"/>
</dbReference>
<dbReference type="SUPFAM" id="SSF53850">
    <property type="entry name" value="Periplasmic binding protein-like II"/>
    <property type="match status" value="1"/>
</dbReference>
<dbReference type="InterPro" id="IPR050682">
    <property type="entry name" value="ModA/WtpA"/>
</dbReference>
<evidence type="ECO:0000256" key="2">
    <source>
        <dbReference type="ARBA" id="ARBA00022505"/>
    </source>
</evidence>
<dbReference type="GeneID" id="35294359"/>
<evidence type="ECO:0000256" key="3">
    <source>
        <dbReference type="ARBA" id="ARBA00022723"/>
    </source>
</evidence>